<dbReference type="NCBIfam" id="TIGR04282">
    <property type="entry name" value="glyco_like_cofC"/>
    <property type="match status" value="1"/>
</dbReference>
<dbReference type="InterPro" id="IPR029044">
    <property type="entry name" value="Nucleotide-diphossugar_trans"/>
</dbReference>
<dbReference type="Gene3D" id="3.90.550.10">
    <property type="entry name" value="Spore Coat Polysaccharide Biosynthesis Protein SpsA, Chain A"/>
    <property type="match status" value="1"/>
</dbReference>
<protein>
    <submittedName>
        <fullName evidence="1">Glycosyltransferase</fullName>
    </submittedName>
</protein>
<dbReference type="Proteomes" id="UP000244571">
    <property type="component" value="Chromosome"/>
</dbReference>
<dbReference type="SUPFAM" id="SSF53448">
    <property type="entry name" value="Nucleotide-diphospho-sugar transferases"/>
    <property type="match status" value="1"/>
</dbReference>
<dbReference type="GO" id="GO:0016740">
    <property type="term" value="F:transferase activity"/>
    <property type="evidence" value="ECO:0007669"/>
    <property type="project" value="UniProtKB-KW"/>
</dbReference>
<dbReference type="EMBL" id="CP028901">
    <property type="protein sequence ID" value="AWB35685.1"/>
    <property type="molecule type" value="Genomic_DNA"/>
</dbReference>
<proteinExistence type="predicted"/>
<accession>A0A2R4XPI3</accession>
<dbReference type="PANTHER" id="PTHR36529:SF1">
    <property type="entry name" value="GLYCOSYLTRANSFERASE"/>
    <property type="match status" value="1"/>
</dbReference>
<sequence length="226" mass="24503">MARPASRTGTALIILAKAPVPGFVKTRLIPAVGSAGAAAIAESLLTHTLGQAIESNADRIELCASPEPTHPSIRQALDRVSGWANSRLHLSRQPPGDLGHRMDHSISRLLAHHGKVLLIGTDAPALTADKLRQSSAALDRSPAVFVPAYDGGYALVGMTTEAPFLFENMAWSTPAVMATTRQRLREQQWSWTELDPVHDIDEPQDLAHLPTFLWPAGVRRPVRQEV</sequence>
<evidence type="ECO:0000313" key="2">
    <source>
        <dbReference type="Proteomes" id="UP000244571"/>
    </source>
</evidence>
<reference evidence="1 2" key="1">
    <citation type="submission" date="2018-04" db="EMBL/GenBank/DDBJ databases">
        <title>Bordetella sp. HZ20 isolated from seawater.</title>
        <authorList>
            <person name="Sun C."/>
        </authorList>
    </citation>
    <scope>NUCLEOTIDE SEQUENCE [LARGE SCALE GENOMIC DNA]</scope>
    <source>
        <strain evidence="1 2">HZ20</strain>
    </source>
</reference>
<dbReference type="KEGG" id="boz:DBV39_06435"/>
<dbReference type="Pfam" id="PF09837">
    <property type="entry name" value="DUF2064"/>
    <property type="match status" value="1"/>
</dbReference>
<keyword evidence="2" id="KW-1185">Reference proteome</keyword>
<dbReference type="InterPro" id="IPR018641">
    <property type="entry name" value="Trfase_1_rSAM/seldom-assoc"/>
</dbReference>
<gene>
    <name evidence="1" type="ORF">DBV39_06435</name>
</gene>
<keyword evidence="1" id="KW-0808">Transferase</keyword>
<name>A0A2R4XPI3_9BURK</name>
<organism evidence="1 2">
    <name type="scientific">Orrella marina</name>
    <dbReference type="NCBI Taxonomy" id="2163011"/>
    <lineage>
        <taxon>Bacteria</taxon>
        <taxon>Pseudomonadati</taxon>
        <taxon>Pseudomonadota</taxon>
        <taxon>Betaproteobacteria</taxon>
        <taxon>Burkholderiales</taxon>
        <taxon>Alcaligenaceae</taxon>
        <taxon>Orrella</taxon>
    </lineage>
</organism>
<evidence type="ECO:0000313" key="1">
    <source>
        <dbReference type="EMBL" id="AWB35685.1"/>
    </source>
</evidence>
<dbReference type="PANTHER" id="PTHR36529">
    <property type="entry name" value="SLL1095 PROTEIN"/>
    <property type="match status" value="1"/>
</dbReference>
<dbReference type="AlphaFoldDB" id="A0A2R4XPI3"/>
<dbReference type="OrthoDB" id="9798250at2"/>